<name>A0AAV7I4P1_COTGL</name>
<organism evidence="1 2">
    <name type="scientific">Cotesia glomerata</name>
    <name type="common">Lepidopteran parasitic wasp</name>
    <name type="synonym">Apanteles glomeratus</name>
    <dbReference type="NCBI Taxonomy" id="32391"/>
    <lineage>
        <taxon>Eukaryota</taxon>
        <taxon>Metazoa</taxon>
        <taxon>Ecdysozoa</taxon>
        <taxon>Arthropoda</taxon>
        <taxon>Hexapoda</taxon>
        <taxon>Insecta</taxon>
        <taxon>Pterygota</taxon>
        <taxon>Neoptera</taxon>
        <taxon>Endopterygota</taxon>
        <taxon>Hymenoptera</taxon>
        <taxon>Apocrita</taxon>
        <taxon>Ichneumonoidea</taxon>
        <taxon>Braconidae</taxon>
        <taxon>Microgastrinae</taxon>
        <taxon>Cotesia</taxon>
    </lineage>
</organism>
<dbReference type="EMBL" id="JAHXZJ010002609">
    <property type="protein sequence ID" value="KAH0540171.1"/>
    <property type="molecule type" value="Genomic_DNA"/>
</dbReference>
<comment type="caution">
    <text evidence="1">The sequence shown here is derived from an EMBL/GenBank/DDBJ whole genome shotgun (WGS) entry which is preliminary data.</text>
</comment>
<dbReference type="Proteomes" id="UP000826195">
    <property type="component" value="Unassembled WGS sequence"/>
</dbReference>
<reference evidence="1 2" key="1">
    <citation type="journal article" date="2021" name="J. Hered.">
        <title>A chromosome-level genome assembly of the parasitoid wasp, Cotesia glomerata (Hymenoptera: Braconidae).</title>
        <authorList>
            <person name="Pinto B.J."/>
            <person name="Weis J.J."/>
            <person name="Gamble T."/>
            <person name="Ode P.J."/>
            <person name="Paul R."/>
            <person name="Zaspel J.M."/>
        </authorList>
    </citation>
    <scope>NUCLEOTIDE SEQUENCE [LARGE SCALE GENOMIC DNA]</scope>
    <source>
        <strain evidence="1">CgM1</strain>
    </source>
</reference>
<protein>
    <submittedName>
        <fullName evidence="1">Uncharacterized protein</fullName>
    </submittedName>
</protein>
<evidence type="ECO:0000313" key="2">
    <source>
        <dbReference type="Proteomes" id="UP000826195"/>
    </source>
</evidence>
<dbReference type="AlphaFoldDB" id="A0AAV7I4P1"/>
<sequence length="245" mass="27697">MNHDGAKEISSSQVGDDSYKSVHFPVNIKLRPDTRQPKISSQQNRIPQLKLTWNASYAPQFTDFFYHSQHPLLTNVNTDADSMARNLHEAIYEAANNAGLMKCSGKEAINKTPSKPWEDANLHAIKASLVKHQISDSKEVLTTVYSLTSAEHLISHHLLWTKLFKLGIRGKIIRTVRAIYEKANIQLKMNEENSKLFEITEGILQVGKLSLTLLFILYIADLIDFLDDNGSKALTLIAMHNKSWL</sequence>
<accession>A0AAV7I4P1</accession>
<proteinExistence type="predicted"/>
<gene>
    <name evidence="1" type="ORF">KQX54_013910</name>
</gene>
<keyword evidence="2" id="KW-1185">Reference proteome</keyword>
<evidence type="ECO:0000313" key="1">
    <source>
        <dbReference type="EMBL" id="KAH0540171.1"/>
    </source>
</evidence>